<evidence type="ECO:0000256" key="6">
    <source>
        <dbReference type="RuleBase" id="RU362028"/>
    </source>
</evidence>
<feature type="active site" evidence="4">
    <location>
        <position position="162"/>
    </location>
</feature>
<dbReference type="GO" id="GO:0140098">
    <property type="term" value="F:catalytic activity, acting on RNA"/>
    <property type="evidence" value="ECO:0007669"/>
    <property type="project" value="UniProtKB-ARBA"/>
</dbReference>
<dbReference type="EC" id="5.4.99.-" evidence="6"/>
<dbReference type="Proteomes" id="UP000076927">
    <property type="component" value="Chromosome"/>
</dbReference>
<dbReference type="SUPFAM" id="SSF55120">
    <property type="entry name" value="Pseudouridine synthase"/>
    <property type="match status" value="1"/>
</dbReference>
<keyword evidence="5" id="KW-0694">RNA-binding</keyword>
<keyword evidence="10" id="KW-1185">Reference proteome</keyword>
<comment type="function">
    <text evidence="6">Responsible for synthesis of pseudouridine from uracil.</text>
</comment>
<dbReference type="PROSITE" id="PS01129">
    <property type="entry name" value="PSI_RLU"/>
    <property type="match status" value="1"/>
</dbReference>
<dbReference type="GO" id="GO:0009982">
    <property type="term" value="F:pseudouridine synthase activity"/>
    <property type="evidence" value="ECO:0007669"/>
    <property type="project" value="InterPro"/>
</dbReference>
<dbReference type="STRING" id="1178515.SY83_15255"/>
<feature type="compositionally biased region" description="Basic residues" evidence="7">
    <location>
        <begin position="1"/>
        <end position="11"/>
    </location>
</feature>
<dbReference type="InterPro" id="IPR006225">
    <property type="entry name" value="PsdUridine_synth_RluC/D"/>
</dbReference>
<dbReference type="GO" id="GO:0003723">
    <property type="term" value="F:RNA binding"/>
    <property type="evidence" value="ECO:0007669"/>
    <property type="project" value="UniProtKB-KW"/>
</dbReference>
<comment type="catalytic activity">
    <reaction evidence="1 6">
        <text>a uridine in RNA = a pseudouridine in RNA</text>
        <dbReference type="Rhea" id="RHEA:48348"/>
        <dbReference type="Rhea" id="RHEA-COMP:12068"/>
        <dbReference type="Rhea" id="RHEA-COMP:12069"/>
        <dbReference type="ChEBI" id="CHEBI:65314"/>
        <dbReference type="ChEBI" id="CHEBI:65315"/>
    </reaction>
</comment>
<dbReference type="InterPro" id="IPR006145">
    <property type="entry name" value="PsdUridine_synth_RsuA/RluA"/>
</dbReference>
<dbReference type="InterPro" id="IPR006224">
    <property type="entry name" value="PsdUridine_synth_RluA-like_CS"/>
</dbReference>
<evidence type="ECO:0000313" key="9">
    <source>
        <dbReference type="EMBL" id="ANE47406.1"/>
    </source>
</evidence>
<name>A0A172TKB3_9BACL</name>
<dbReference type="NCBIfam" id="TIGR00005">
    <property type="entry name" value="rluA_subfam"/>
    <property type="match status" value="1"/>
</dbReference>
<dbReference type="KEGG" id="pswu:SY83_15255"/>
<dbReference type="PATRIC" id="fig|1178515.4.peg.3066"/>
<proteinExistence type="inferred from homology"/>
<accession>A0A172TKB3</accession>
<dbReference type="PANTHER" id="PTHR21600:SF44">
    <property type="entry name" value="RIBOSOMAL LARGE SUBUNIT PSEUDOURIDINE SYNTHASE D"/>
    <property type="match status" value="1"/>
</dbReference>
<evidence type="ECO:0000256" key="7">
    <source>
        <dbReference type="SAM" id="MobiDB-lite"/>
    </source>
</evidence>
<dbReference type="CDD" id="cd02869">
    <property type="entry name" value="PseudoU_synth_RluA_like"/>
    <property type="match status" value="1"/>
</dbReference>
<dbReference type="Gene3D" id="3.30.2350.10">
    <property type="entry name" value="Pseudouridine synthase"/>
    <property type="match status" value="1"/>
</dbReference>
<protein>
    <recommendedName>
        <fullName evidence="6">Pseudouridine synthase</fullName>
        <ecNumber evidence="6">5.4.99.-</ecNumber>
    </recommendedName>
</protein>
<feature type="region of interest" description="Disordered" evidence="7">
    <location>
        <begin position="1"/>
        <end position="35"/>
    </location>
</feature>
<dbReference type="EMBL" id="CP011388">
    <property type="protein sequence ID" value="ANE47406.1"/>
    <property type="molecule type" value="Genomic_DNA"/>
</dbReference>
<comment type="similarity">
    <text evidence="2 6">Belongs to the pseudouridine synthase RluA family.</text>
</comment>
<feature type="domain" description="Pseudouridine synthase RsuA/RluA-like" evidence="8">
    <location>
        <begin position="115"/>
        <end position="266"/>
    </location>
</feature>
<dbReference type="InterPro" id="IPR020103">
    <property type="entry name" value="PsdUridine_synth_cat_dom_sf"/>
</dbReference>
<keyword evidence="3 6" id="KW-0413">Isomerase</keyword>
<dbReference type="Pfam" id="PF00849">
    <property type="entry name" value="PseudoU_synth_2"/>
    <property type="match status" value="1"/>
</dbReference>
<evidence type="ECO:0000256" key="2">
    <source>
        <dbReference type="ARBA" id="ARBA00010876"/>
    </source>
</evidence>
<dbReference type="AlphaFoldDB" id="A0A172TKB3"/>
<gene>
    <name evidence="9" type="ORF">SY83_15255</name>
</gene>
<dbReference type="InterPro" id="IPR050188">
    <property type="entry name" value="RluA_PseudoU_synthase"/>
</dbReference>
<evidence type="ECO:0000313" key="10">
    <source>
        <dbReference type="Proteomes" id="UP000076927"/>
    </source>
</evidence>
<organism evidence="9 10">
    <name type="scientific">Paenibacillus swuensis</name>
    <dbReference type="NCBI Taxonomy" id="1178515"/>
    <lineage>
        <taxon>Bacteria</taxon>
        <taxon>Bacillati</taxon>
        <taxon>Bacillota</taxon>
        <taxon>Bacilli</taxon>
        <taxon>Bacillales</taxon>
        <taxon>Paenibacillaceae</taxon>
        <taxon>Paenibacillus</taxon>
    </lineage>
</organism>
<evidence type="ECO:0000256" key="1">
    <source>
        <dbReference type="ARBA" id="ARBA00000073"/>
    </source>
</evidence>
<dbReference type="PROSITE" id="PS50889">
    <property type="entry name" value="S4"/>
    <property type="match status" value="1"/>
</dbReference>
<evidence type="ECO:0000256" key="4">
    <source>
        <dbReference type="PIRSR" id="PIRSR606225-1"/>
    </source>
</evidence>
<evidence type="ECO:0000256" key="3">
    <source>
        <dbReference type="ARBA" id="ARBA00023235"/>
    </source>
</evidence>
<dbReference type="GO" id="GO:0000455">
    <property type="term" value="P:enzyme-directed rRNA pseudouridine synthesis"/>
    <property type="evidence" value="ECO:0007669"/>
    <property type="project" value="TreeGrafter"/>
</dbReference>
<reference evidence="9 10" key="1">
    <citation type="submission" date="2015-01" db="EMBL/GenBank/DDBJ databases">
        <title>Paenibacillus swuensis/DY6/whole genome sequencing.</title>
        <authorList>
            <person name="Kim M.K."/>
            <person name="Srinivasan S."/>
            <person name="Lee J.-J."/>
        </authorList>
    </citation>
    <scope>NUCLEOTIDE SEQUENCE [LARGE SCALE GENOMIC DNA]</scope>
    <source>
        <strain evidence="9 10">DY6</strain>
    </source>
</reference>
<evidence type="ECO:0000259" key="8">
    <source>
        <dbReference type="Pfam" id="PF00849"/>
    </source>
</evidence>
<dbReference type="SUPFAM" id="SSF55174">
    <property type="entry name" value="Alpha-L RNA-binding motif"/>
    <property type="match status" value="1"/>
</dbReference>
<evidence type="ECO:0000256" key="5">
    <source>
        <dbReference type="PROSITE-ProRule" id="PRU00182"/>
    </source>
</evidence>
<dbReference type="PANTHER" id="PTHR21600">
    <property type="entry name" value="MITOCHONDRIAL RNA PSEUDOURIDINE SYNTHASE"/>
    <property type="match status" value="1"/>
</dbReference>
<sequence length="324" mass="37021">MFMHKKPRNHKVPAYSQTRPKSTPPLNKPHSSKNVKQFTVTEPSELLTFLLQALSGTGRNSIKSMLARGQISVNNKSVTLYNHQLNPGNIVSISTEKMVESAPLLGLHILHEDEDLIVIHKDHGLLSIASDKETEVTAYRQLTDYVKSKNPSNRIYVVHRLDRDTSGVMLFAKSEEVKHRLQETWKETVEERSYVALVEGLVHKTEGTITSWLKESKTLKMFSSPYPNDGQHAVTHYKRLQYNKQYTLLEVHLETGRKNQIRVHMQDIGHPISGDKKYGAKTKELGRLGLHARILSFTHPTTGKLMRFDTDIPKIFLRPFRTTP</sequence>